<accession>A0A8J5RBE4</accession>
<reference evidence="2" key="2">
    <citation type="submission" date="2021-02" db="EMBL/GenBank/DDBJ databases">
        <authorList>
            <person name="Kimball J.A."/>
            <person name="Haas M.W."/>
            <person name="Macchietto M."/>
            <person name="Kono T."/>
            <person name="Duquette J."/>
            <person name="Shao M."/>
        </authorList>
    </citation>
    <scope>NUCLEOTIDE SEQUENCE</scope>
    <source>
        <tissue evidence="2">Fresh leaf tissue</tissue>
    </source>
</reference>
<evidence type="ECO:0000313" key="3">
    <source>
        <dbReference type="Proteomes" id="UP000729402"/>
    </source>
</evidence>
<feature type="domain" description="DUF1409" evidence="1">
    <location>
        <begin position="136"/>
        <end position="179"/>
    </location>
</feature>
<name>A0A8J5RBE4_ZIZPA</name>
<gene>
    <name evidence="2" type="ORF">GUJ93_ZPchr0084g22255</name>
</gene>
<organism evidence="2 3">
    <name type="scientific">Zizania palustris</name>
    <name type="common">Northern wild rice</name>
    <dbReference type="NCBI Taxonomy" id="103762"/>
    <lineage>
        <taxon>Eukaryota</taxon>
        <taxon>Viridiplantae</taxon>
        <taxon>Streptophyta</taxon>
        <taxon>Embryophyta</taxon>
        <taxon>Tracheophyta</taxon>
        <taxon>Spermatophyta</taxon>
        <taxon>Magnoliopsida</taxon>
        <taxon>Liliopsida</taxon>
        <taxon>Poales</taxon>
        <taxon>Poaceae</taxon>
        <taxon>BOP clade</taxon>
        <taxon>Oryzoideae</taxon>
        <taxon>Oryzeae</taxon>
        <taxon>Zizaniinae</taxon>
        <taxon>Zizania</taxon>
    </lineage>
</organism>
<proteinExistence type="predicted"/>
<dbReference type="AlphaFoldDB" id="A0A8J5RBE4"/>
<dbReference type="InterPro" id="IPR010811">
    <property type="entry name" value="DUF1409"/>
</dbReference>
<evidence type="ECO:0000313" key="2">
    <source>
        <dbReference type="EMBL" id="KAG8042863.1"/>
    </source>
</evidence>
<dbReference type="EMBL" id="JAAALK010001461">
    <property type="protein sequence ID" value="KAG8042863.1"/>
    <property type="molecule type" value="Genomic_DNA"/>
</dbReference>
<dbReference type="Proteomes" id="UP000729402">
    <property type="component" value="Unassembled WGS sequence"/>
</dbReference>
<evidence type="ECO:0000259" key="1">
    <source>
        <dbReference type="Pfam" id="PF07197"/>
    </source>
</evidence>
<reference evidence="2" key="1">
    <citation type="journal article" date="2021" name="bioRxiv">
        <title>Whole Genome Assembly and Annotation of Northern Wild Rice, Zizania palustris L., Supports a Whole Genome Duplication in the Zizania Genus.</title>
        <authorList>
            <person name="Haas M."/>
            <person name="Kono T."/>
            <person name="Macchietto M."/>
            <person name="Millas R."/>
            <person name="McGilp L."/>
            <person name="Shao M."/>
            <person name="Duquette J."/>
            <person name="Hirsch C.N."/>
            <person name="Kimball J."/>
        </authorList>
    </citation>
    <scope>NUCLEOTIDE SEQUENCE</scope>
    <source>
        <tissue evidence="2">Fresh leaf tissue</tissue>
    </source>
</reference>
<keyword evidence="3" id="KW-1185">Reference proteome</keyword>
<dbReference type="Pfam" id="PF07197">
    <property type="entry name" value="DUF1409"/>
    <property type="match status" value="1"/>
</dbReference>
<protein>
    <recommendedName>
        <fullName evidence="1">DUF1409 domain-containing protein</fullName>
    </recommendedName>
</protein>
<comment type="caution">
    <text evidence="2">The sequence shown here is derived from an EMBL/GenBank/DDBJ whole genome shotgun (WGS) entry which is preliminary data.</text>
</comment>
<sequence>MPSTLNSLLLFQSSYSLDITSLYAVFDNMVDDPIGTPLSLVIEDIATMVIVEADLPEVIAIYPSVSAIVATIVALVDTTSGASSITTDASHQSFTQEFPFDIGQYLQDDEAANVPWPTVNLSSEVREVLSGIPHPLDNLVETLVNDLGPIRASFNDILVSLPSNIVDDLTSMAYLEFHCSRIHRAH</sequence>